<reference evidence="1 2" key="1">
    <citation type="submission" date="2010-09" db="EMBL/GenBank/DDBJ databases">
        <authorList>
            <person name="Weinstock G."/>
            <person name="Sodergren E."/>
            <person name="Clifton S."/>
            <person name="Fulton L."/>
            <person name="Fulton B."/>
            <person name="Courtney L."/>
            <person name="Fronick C."/>
            <person name="Harrison M."/>
            <person name="Strong C."/>
            <person name="Farmer C."/>
            <person name="Delahaunty K."/>
            <person name="Markovic C."/>
            <person name="Hall O."/>
            <person name="Minx P."/>
            <person name="Tomlinson C."/>
            <person name="Mitreva M."/>
            <person name="Hou S."/>
            <person name="Chen J."/>
            <person name="Wollam A."/>
            <person name="Pepin K.H."/>
            <person name="Johnson M."/>
            <person name="Bhonagiri V."/>
            <person name="Zhang X."/>
            <person name="Suruliraj S."/>
            <person name="Warren W."/>
            <person name="Chinwalla A."/>
            <person name="Mardis E.R."/>
            <person name="Wilson R.K."/>
        </authorList>
    </citation>
    <scope>NUCLEOTIDE SEQUENCE [LARGE SCALE GENOMIC DNA]</scope>
    <source>
        <strain evidence="1 2">MS 85-1</strain>
    </source>
</reference>
<evidence type="ECO:0000313" key="1">
    <source>
        <dbReference type="EMBL" id="EFU34807.1"/>
    </source>
</evidence>
<name>A0AAN3SEF3_ECOLX</name>
<proteinExistence type="predicted"/>
<dbReference type="Proteomes" id="UP000005056">
    <property type="component" value="Unassembled WGS sequence"/>
</dbReference>
<dbReference type="AlphaFoldDB" id="A0AAN3SEF3"/>
<organism evidence="1 2">
    <name type="scientific">Escherichia coli MS 85-1</name>
    <dbReference type="NCBI Taxonomy" id="679202"/>
    <lineage>
        <taxon>Bacteria</taxon>
        <taxon>Pseudomonadati</taxon>
        <taxon>Pseudomonadota</taxon>
        <taxon>Gammaproteobacteria</taxon>
        <taxon>Enterobacterales</taxon>
        <taxon>Enterobacteriaceae</taxon>
        <taxon>Escherichia</taxon>
    </lineage>
</organism>
<accession>A0AAN3SEF3</accession>
<dbReference type="EMBL" id="ADWQ01000014">
    <property type="protein sequence ID" value="EFU34807.1"/>
    <property type="molecule type" value="Genomic_DNA"/>
</dbReference>
<gene>
    <name evidence="1" type="ORF">HMPREF9350_03339</name>
</gene>
<comment type="caution">
    <text evidence="1">The sequence shown here is derived from an EMBL/GenBank/DDBJ whole genome shotgun (WGS) entry which is preliminary data.</text>
</comment>
<evidence type="ECO:0000313" key="2">
    <source>
        <dbReference type="Proteomes" id="UP000005056"/>
    </source>
</evidence>
<protein>
    <submittedName>
        <fullName evidence="1">Uncharacterized protein</fullName>
    </submittedName>
</protein>
<sequence length="86" mass="10081">MITLQYAGEKRTYLKGNIPQIKSPNNVITCDPGKMKMITNSTIITICQKIHCSKKNIDVFCFFLLVMQKWRILFLLCRYIKLKSHN</sequence>